<name>A0A2N9WR95_9NEIS</name>
<reference evidence="1 2" key="1">
    <citation type="journal article" date="2017" name="MBio">
        <title>Type VI secretion-mediated competition in the bee gut microbiome.</title>
        <authorList>
            <person name="Steele M.I."/>
            <person name="Kwong W.K."/>
            <person name="Powell J.E."/>
            <person name="Whiteley M."/>
            <person name="Moran N.A."/>
        </authorList>
    </citation>
    <scope>NUCLEOTIDE SEQUENCE [LARGE SCALE GENOMIC DNA]</scope>
    <source>
        <strain evidence="1 2">App2-2</strain>
    </source>
</reference>
<sequence>MIGNHLKAKPRLLTLGEMAMVTSVFKAAITLTDVRVRKGPILPFQGEYKVTPMGEIYYPEKYYSKDYSIELLRPKYIFMHEMVHVWQYQMGMFVVARGACSLFADYHYALTDDKVLSDYGMEQQASIIADYYILRDFGYDSWSSVTKQKYKGGDPKNKQLIQEFWLKMYENTLHLFLKNPQDKKALFG</sequence>
<evidence type="ECO:0000313" key="2">
    <source>
        <dbReference type="Proteomes" id="UP000231293"/>
    </source>
</evidence>
<organism evidence="1 2">
    <name type="scientific">Snodgrassella alvi</name>
    <dbReference type="NCBI Taxonomy" id="1196083"/>
    <lineage>
        <taxon>Bacteria</taxon>
        <taxon>Pseudomonadati</taxon>
        <taxon>Pseudomonadota</taxon>
        <taxon>Betaproteobacteria</taxon>
        <taxon>Neisseriales</taxon>
        <taxon>Neisseriaceae</taxon>
        <taxon>Snodgrassella</taxon>
    </lineage>
</organism>
<proteinExistence type="predicted"/>
<comment type="caution">
    <text evidence="1">The sequence shown here is derived from an EMBL/GenBank/DDBJ whole genome shotgun (WGS) entry which is preliminary data.</text>
</comment>
<gene>
    <name evidence="1" type="ORF">BGI32_10275</name>
</gene>
<accession>A0A2N9WR95</accession>
<evidence type="ECO:0000313" key="1">
    <source>
        <dbReference type="EMBL" id="PIT12384.1"/>
    </source>
</evidence>
<dbReference type="AlphaFoldDB" id="A0A2N9WR95"/>
<dbReference type="EMBL" id="MDVB01000118">
    <property type="protein sequence ID" value="PIT12384.1"/>
    <property type="molecule type" value="Genomic_DNA"/>
</dbReference>
<evidence type="ECO:0008006" key="3">
    <source>
        <dbReference type="Google" id="ProtNLM"/>
    </source>
</evidence>
<protein>
    <recommendedName>
        <fullName evidence="3">Type IV secretion protein Rhs</fullName>
    </recommendedName>
</protein>
<dbReference type="Proteomes" id="UP000231293">
    <property type="component" value="Unassembled WGS sequence"/>
</dbReference>